<dbReference type="EMBL" id="CP005080">
    <property type="protein sequence ID" value="AGK80843.1"/>
    <property type="molecule type" value="Genomic_DNA"/>
</dbReference>
<dbReference type="AlphaFoldDB" id="N0D4L9"/>
<evidence type="ECO:0000313" key="1">
    <source>
        <dbReference type="EMBL" id="AGK80843.1"/>
    </source>
</evidence>
<dbReference type="HOGENOM" id="CLU_640786_0_0_11"/>
<proteinExistence type="predicted"/>
<evidence type="ECO:0000313" key="2">
    <source>
        <dbReference type="Proteomes" id="UP000013304"/>
    </source>
</evidence>
<organism evidence="1 2">
    <name type="scientific">Streptomyces microflavus DSM 40593</name>
    <dbReference type="NCBI Taxonomy" id="1303692"/>
    <lineage>
        <taxon>Bacteria</taxon>
        <taxon>Bacillati</taxon>
        <taxon>Actinomycetota</taxon>
        <taxon>Actinomycetes</taxon>
        <taxon>Kitasatosporales</taxon>
        <taxon>Streptomycetaceae</taxon>
        <taxon>Streptomyces</taxon>
    </lineage>
</organism>
<reference evidence="1 2" key="1">
    <citation type="submission" date="2013-04" db="EMBL/GenBank/DDBJ databases">
        <title>Complete genome sequence of Streptomyces fulvissimus.</title>
        <authorList>
            <person name="Myronovskyi M."/>
            <person name="Tokovenko B."/>
            <person name="Manderscheid N."/>
            <person name="Petzke L."/>
            <person name="Luzhetskyy A."/>
        </authorList>
    </citation>
    <scope>NUCLEOTIDE SEQUENCE [LARGE SCALE GENOMIC DNA]</scope>
    <source>
        <strain evidence="1 2">DSM 40593</strain>
    </source>
</reference>
<evidence type="ECO:0008006" key="3">
    <source>
        <dbReference type="Google" id="ProtNLM"/>
    </source>
</evidence>
<dbReference type="Proteomes" id="UP000013304">
    <property type="component" value="Chromosome"/>
</dbReference>
<dbReference type="PATRIC" id="fig|1303692.3.peg.5993"/>
<protein>
    <recommendedName>
        <fullName evidence="3">Restriction endonuclease</fullName>
    </recommendedName>
</protein>
<dbReference type="eggNOG" id="ENOG5031G8E">
    <property type="taxonomic scope" value="Bacteria"/>
</dbReference>
<accession>N0D4L9</accession>
<dbReference type="KEGG" id="sfi:SFUL_5960"/>
<name>N0D4L9_STRMI</name>
<gene>
    <name evidence="1" type="ORF">SFUL_5960</name>
</gene>
<sequence length="428" mass="46910">MPFPPSDMVAAFARHMHFKSLEQALCDRHPELTDRVRFDDANLLMHLKVTLSGQRSVALAQVRMGYSIVWAVMDPVLNSAPSVWPLDTPDEVLVDALHAVASAHLTGVPVPSPWRWNESEPSDMTELADLLDARGVRVRRVAAGNGYLPYGPRHSPKLDIVGGRDGCFVEAELSDAFVRVSLKPAIGWLVDVYLEECEAWGRVDLGWNLWRSTRPGPGVPRAQASVADIADVLGKGLKAWDVEVPCVPTDRGEPAPAGYRSALQESLFAGEATPPEWPRDVGLDIDQLYEEAEPRTSPRSPSPRHITETVLDQLVAFGFGDVEEGDAEVPIRSEAFHIEWHSRAKSLSTSEVQRLNGLAAAAGDDVPKRLIVITTSGISRPAAAFADSAKAFVFFVDRSADKLMALNTRAQEALFPHAKPADRELEPW</sequence>